<evidence type="ECO:0000313" key="5">
    <source>
        <dbReference type="Proteomes" id="UP000254079"/>
    </source>
</evidence>
<dbReference type="AlphaFoldDB" id="A0A376U8F1"/>
<keyword evidence="3 4" id="KW-0560">Oxidoreductase</keyword>
<gene>
    <name evidence="4" type="primary">bisZ_2</name>
    <name evidence="4" type="ORF">NCTC8622_04732</name>
</gene>
<dbReference type="GO" id="GO:0009061">
    <property type="term" value="P:anaerobic respiration"/>
    <property type="evidence" value="ECO:0007669"/>
    <property type="project" value="TreeGrafter"/>
</dbReference>
<evidence type="ECO:0000256" key="3">
    <source>
        <dbReference type="ARBA" id="ARBA00023002"/>
    </source>
</evidence>
<name>A0A376U8F1_ECOLX</name>
<dbReference type="GO" id="GO:0009055">
    <property type="term" value="F:electron transfer activity"/>
    <property type="evidence" value="ECO:0007669"/>
    <property type="project" value="TreeGrafter"/>
</dbReference>
<organism evidence="4 5">
    <name type="scientific">Escherichia coli</name>
    <dbReference type="NCBI Taxonomy" id="562"/>
    <lineage>
        <taxon>Bacteria</taxon>
        <taxon>Pseudomonadati</taxon>
        <taxon>Pseudomonadota</taxon>
        <taxon>Gammaproteobacteria</taxon>
        <taxon>Enterobacterales</taxon>
        <taxon>Enterobacteriaceae</taxon>
        <taxon>Escherichia</taxon>
    </lineage>
</organism>
<evidence type="ECO:0000313" key="4">
    <source>
        <dbReference type="EMBL" id="STI85629.1"/>
    </source>
</evidence>
<dbReference type="PANTHER" id="PTHR43742:SF10">
    <property type="entry name" value="TRIMETHYLAMINE-N-OXIDE REDUCTASE 2"/>
    <property type="match status" value="1"/>
</dbReference>
<dbReference type="SUPFAM" id="SSF53706">
    <property type="entry name" value="Formate dehydrogenase/DMSO reductase, domains 1-3"/>
    <property type="match status" value="1"/>
</dbReference>
<dbReference type="GO" id="GO:0050626">
    <property type="term" value="F:trimethylamine-N-oxide reductase (cytochrome c) activity"/>
    <property type="evidence" value="ECO:0007669"/>
    <property type="project" value="UniProtKB-EC"/>
</dbReference>
<reference evidence="4 5" key="1">
    <citation type="submission" date="2018-06" db="EMBL/GenBank/DDBJ databases">
        <authorList>
            <consortium name="Pathogen Informatics"/>
            <person name="Doyle S."/>
        </authorList>
    </citation>
    <scope>NUCLEOTIDE SEQUENCE [LARGE SCALE GENOMIC DNA]</scope>
    <source>
        <strain evidence="4 5">NCTC8622</strain>
    </source>
</reference>
<dbReference type="EC" id="1.6.6.9" evidence="4"/>
<dbReference type="GO" id="GO:0030151">
    <property type="term" value="F:molybdenum ion binding"/>
    <property type="evidence" value="ECO:0007669"/>
    <property type="project" value="TreeGrafter"/>
</dbReference>
<keyword evidence="2" id="KW-0500">Molybdenum</keyword>
<dbReference type="InterPro" id="IPR050612">
    <property type="entry name" value="Prok_Mopterin_Oxidored"/>
</dbReference>
<dbReference type="PANTHER" id="PTHR43742">
    <property type="entry name" value="TRIMETHYLAMINE-N-OXIDE REDUCTASE"/>
    <property type="match status" value="1"/>
</dbReference>
<dbReference type="EC" id="1.7.2.3" evidence="4"/>
<dbReference type="Gene3D" id="3.40.228.10">
    <property type="entry name" value="Dimethylsulfoxide Reductase, domain 2"/>
    <property type="match status" value="1"/>
</dbReference>
<protein>
    <submittedName>
        <fullName evidence="4">Trimethylamine-N-oxide reductase 2</fullName>
        <ecNumber evidence="4">1.6.6.9</ecNumber>
        <ecNumber evidence="4">1.7.2.3</ecNumber>
    </submittedName>
</protein>
<proteinExistence type="predicted"/>
<dbReference type="GO" id="GO:0030288">
    <property type="term" value="C:outer membrane-bounded periplasmic space"/>
    <property type="evidence" value="ECO:0007669"/>
    <property type="project" value="TreeGrafter"/>
</dbReference>
<dbReference type="EMBL" id="UGCP01000002">
    <property type="protein sequence ID" value="STI85629.1"/>
    <property type="molecule type" value="Genomic_DNA"/>
</dbReference>
<sequence>MGTDVALMLGIAHTLMTQGKHDKVFLEKYTTGYPQFEEYLTGKSDNTPKSAAWAAEITGVPEAQIVKLAELMAANRTMLMGWLGNSAPAIW</sequence>
<dbReference type="Proteomes" id="UP000254079">
    <property type="component" value="Unassembled WGS sequence"/>
</dbReference>
<evidence type="ECO:0000256" key="1">
    <source>
        <dbReference type="ARBA" id="ARBA00001942"/>
    </source>
</evidence>
<evidence type="ECO:0000256" key="2">
    <source>
        <dbReference type="ARBA" id="ARBA00022505"/>
    </source>
</evidence>
<comment type="cofactor">
    <cofactor evidence="1">
        <name>Mo-bis(molybdopterin guanine dinucleotide)</name>
        <dbReference type="ChEBI" id="CHEBI:60539"/>
    </cofactor>
</comment>
<accession>A0A376U8F1</accession>